<comment type="caution">
    <text evidence="1">The sequence shown here is derived from an EMBL/GenBank/DDBJ whole genome shotgun (WGS) entry which is preliminary data.</text>
</comment>
<protein>
    <submittedName>
        <fullName evidence="1">Kinase-like domain-containing protein</fullName>
    </submittedName>
</protein>
<organism evidence="1 2">
    <name type="scientific">Aspergillus pseudodeflectus</name>
    <dbReference type="NCBI Taxonomy" id="176178"/>
    <lineage>
        <taxon>Eukaryota</taxon>
        <taxon>Fungi</taxon>
        <taxon>Dikarya</taxon>
        <taxon>Ascomycota</taxon>
        <taxon>Pezizomycotina</taxon>
        <taxon>Eurotiomycetes</taxon>
        <taxon>Eurotiomycetidae</taxon>
        <taxon>Eurotiales</taxon>
        <taxon>Aspergillaceae</taxon>
        <taxon>Aspergillus</taxon>
        <taxon>Aspergillus subgen. Nidulantes</taxon>
    </lineage>
</organism>
<accession>A0ABR4J8R1</accession>
<dbReference type="Proteomes" id="UP001610444">
    <property type="component" value="Unassembled WGS sequence"/>
</dbReference>
<keyword evidence="2" id="KW-1185">Reference proteome</keyword>
<name>A0ABR4J8R1_9EURO</name>
<dbReference type="Gene3D" id="1.10.510.10">
    <property type="entry name" value="Transferase(Phosphotransferase) domain 1"/>
    <property type="match status" value="1"/>
</dbReference>
<gene>
    <name evidence="1" type="ORF">BJX68DRAFT_259920</name>
</gene>
<dbReference type="SUPFAM" id="SSF56112">
    <property type="entry name" value="Protein kinase-like (PK-like)"/>
    <property type="match status" value="1"/>
</dbReference>
<dbReference type="RefSeq" id="XP_070892088.1">
    <property type="nucleotide sequence ID" value="XM_071043787.1"/>
</dbReference>
<proteinExistence type="predicted"/>
<dbReference type="EMBL" id="JBFXLR010000116">
    <property type="protein sequence ID" value="KAL2836438.1"/>
    <property type="molecule type" value="Genomic_DNA"/>
</dbReference>
<reference evidence="1 2" key="1">
    <citation type="submission" date="2024-07" db="EMBL/GenBank/DDBJ databases">
        <title>Section-level genome sequencing and comparative genomics of Aspergillus sections Usti and Cavernicolus.</title>
        <authorList>
            <consortium name="Lawrence Berkeley National Laboratory"/>
            <person name="Nybo J.L."/>
            <person name="Vesth T.C."/>
            <person name="Theobald S."/>
            <person name="Frisvad J.C."/>
            <person name="Larsen T.O."/>
            <person name="Kjaerboelling I."/>
            <person name="Rothschild-Mancinelli K."/>
            <person name="Lyhne E.K."/>
            <person name="Kogle M.E."/>
            <person name="Barry K."/>
            <person name="Clum A."/>
            <person name="Na H."/>
            <person name="Ledsgaard L."/>
            <person name="Lin J."/>
            <person name="Lipzen A."/>
            <person name="Kuo A."/>
            <person name="Riley R."/>
            <person name="Mondo S."/>
            <person name="LaButti K."/>
            <person name="Haridas S."/>
            <person name="Pangalinan J."/>
            <person name="Salamov A.A."/>
            <person name="Simmons B.A."/>
            <person name="Magnuson J.K."/>
            <person name="Chen J."/>
            <person name="Drula E."/>
            <person name="Henrissat B."/>
            <person name="Wiebenga A."/>
            <person name="Lubbers R.J."/>
            <person name="Gomes A.C."/>
            <person name="Macurrencykelacurrency M.R."/>
            <person name="Stajich J."/>
            <person name="Grigoriev I.V."/>
            <person name="Mortensen U.H."/>
            <person name="De vries R.P."/>
            <person name="Baker S.E."/>
            <person name="Andersen M.R."/>
        </authorList>
    </citation>
    <scope>NUCLEOTIDE SEQUENCE [LARGE SCALE GENOMIC DNA]</scope>
    <source>
        <strain evidence="1 2">CBS 756.74</strain>
    </source>
</reference>
<evidence type="ECO:0000313" key="1">
    <source>
        <dbReference type="EMBL" id="KAL2836438.1"/>
    </source>
</evidence>
<dbReference type="GeneID" id="98158951"/>
<dbReference type="InterPro" id="IPR011009">
    <property type="entry name" value="Kinase-like_dom_sf"/>
</dbReference>
<evidence type="ECO:0000313" key="2">
    <source>
        <dbReference type="Proteomes" id="UP001610444"/>
    </source>
</evidence>
<sequence length="186" mass="21360">MFVFEHFTGHLLTLVQKDLPLVVVKQILKNALTRLAELHDQDIVHTEYKMDNVCNMVGKQEGNWMWRSPEAHARGPVNKPSDIFSFALCIITLHKRIILAVREEELGEGVDPLAIVIERQISYFADEDGLYGALKHPGDNPWVQPFKYWKGVDDEFKDLVCAMTRFDLGNQITARQAFKHRVTNIS</sequence>